<evidence type="ECO:0000256" key="5">
    <source>
        <dbReference type="ARBA" id="ARBA00023288"/>
    </source>
</evidence>
<name>A0A7M2RG15_9FIRM</name>
<evidence type="ECO:0000256" key="7">
    <source>
        <dbReference type="SAM" id="SignalP"/>
    </source>
</evidence>
<protein>
    <submittedName>
        <fullName evidence="8">Extracellular solute-binding protein</fullName>
    </submittedName>
</protein>
<organism evidence="8 9">
    <name type="scientific">Blautia liquoris</name>
    <dbReference type="NCBI Taxonomy" id="2779518"/>
    <lineage>
        <taxon>Bacteria</taxon>
        <taxon>Bacillati</taxon>
        <taxon>Bacillota</taxon>
        <taxon>Clostridia</taxon>
        <taxon>Lachnospirales</taxon>
        <taxon>Lachnospiraceae</taxon>
        <taxon>Blautia</taxon>
    </lineage>
</organism>
<keyword evidence="1" id="KW-1003">Cell membrane</keyword>
<accession>A0A7M2RG15</accession>
<feature type="region of interest" description="Disordered" evidence="6">
    <location>
        <begin position="23"/>
        <end position="55"/>
    </location>
</feature>
<dbReference type="RefSeq" id="WP_193735311.1">
    <property type="nucleotide sequence ID" value="NZ_CP063304.1"/>
</dbReference>
<dbReference type="PANTHER" id="PTHR43649">
    <property type="entry name" value="ARABINOSE-BINDING PROTEIN-RELATED"/>
    <property type="match status" value="1"/>
</dbReference>
<dbReference type="Proteomes" id="UP000593601">
    <property type="component" value="Chromosome"/>
</dbReference>
<evidence type="ECO:0000256" key="3">
    <source>
        <dbReference type="ARBA" id="ARBA00023136"/>
    </source>
</evidence>
<evidence type="ECO:0000256" key="1">
    <source>
        <dbReference type="ARBA" id="ARBA00022475"/>
    </source>
</evidence>
<proteinExistence type="predicted"/>
<keyword evidence="2 7" id="KW-0732">Signal</keyword>
<feature type="compositionally biased region" description="Basic and acidic residues" evidence="6">
    <location>
        <begin position="25"/>
        <end position="37"/>
    </location>
</feature>
<dbReference type="KEGG" id="bliq:INP51_13340"/>
<gene>
    <name evidence="8" type="ORF">INP51_13340</name>
</gene>
<dbReference type="PANTHER" id="PTHR43649:SF33">
    <property type="entry name" value="POLYGALACTURONAN_RHAMNOGALACTURONAN-BINDING PROTEIN YTCQ"/>
    <property type="match status" value="1"/>
</dbReference>
<evidence type="ECO:0000256" key="4">
    <source>
        <dbReference type="ARBA" id="ARBA00023139"/>
    </source>
</evidence>
<feature type="chain" id="PRO_5038648547" evidence="7">
    <location>
        <begin position="23"/>
        <end position="479"/>
    </location>
</feature>
<evidence type="ECO:0000256" key="2">
    <source>
        <dbReference type="ARBA" id="ARBA00022729"/>
    </source>
</evidence>
<keyword evidence="3" id="KW-0472">Membrane</keyword>
<reference evidence="8 9" key="1">
    <citation type="submission" date="2020-10" db="EMBL/GenBank/DDBJ databases">
        <title>Blautia liquoris sp.nov., isolated from the mud in a fermentation cellar used for the production of Chinese strong-flavoured liquor.</title>
        <authorList>
            <person name="Lu L."/>
        </authorList>
    </citation>
    <scope>NUCLEOTIDE SEQUENCE [LARGE SCALE GENOMIC DNA]</scope>
    <source>
        <strain evidence="8 9">LZLJ-3</strain>
    </source>
</reference>
<dbReference type="AlphaFoldDB" id="A0A7M2RG15"/>
<keyword evidence="9" id="KW-1185">Reference proteome</keyword>
<keyword evidence="5" id="KW-0449">Lipoprotein</keyword>
<dbReference type="EMBL" id="CP063304">
    <property type="protein sequence ID" value="QOV18951.1"/>
    <property type="molecule type" value="Genomic_DNA"/>
</dbReference>
<dbReference type="PROSITE" id="PS51257">
    <property type="entry name" value="PROKAR_LIPOPROTEIN"/>
    <property type="match status" value="1"/>
</dbReference>
<dbReference type="Pfam" id="PF01547">
    <property type="entry name" value="SBP_bac_1"/>
    <property type="match status" value="1"/>
</dbReference>
<dbReference type="InterPro" id="IPR050490">
    <property type="entry name" value="Bact_solute-bd_prot1"/>
</dbReference>
<dbReference type="InterPro" id="IPR006059">
    <property type="entry name" value="SBP"/>
</dbReference>
<evidence type="ECO:0000313" key="8">
    <source>
        <dbReference type="EMBL" id="QOV18951.1"/>
    </source>
</evidence>
<sequence length="479" mass="53523">MKKRVLTVLLSAVMALTMTGCGGTKTDESGKSSDSKENSSAISGQSTEKVTKGKAPKGAKTIEVWSEDRHDLDYIESMIDNYNKTNEDGIFINLTIISDDYENMVKLAIDSGTAPDIVGANAFPLFKFIDNDLFVPLNDYIDADQEYQKVNEPYEHSYEGANAHDGKIYHVYSGMRSGVRVEYNKDLLAKDGYDEIPAKLSDYIDMAKDVTEKGNGDVYGIGFTSASPFERLLEMSAQVSGIYYYDYTKGKFDFSGYKEILEQGKRFMTENIAYPDQQGVDNMRALFAQGKFALWSNASQEAGVFTQQIPIDKFEWGVAQVPSLTGEIKGALQTTPSKSYAILSSSKQKDLAWKVISYFQSEEFTKGYLEKGYCLPITDYMDGIIDKSKTGRLADFSMLDYESVYPTVPNVNLTGDDYRTVLWNAVMGYVEIDDAIKDLNTRYNEALDADVKAGNSKRLVISDYDPMHPDKGTVSYKEK</sequence>
<dbReference type="SUPFAM" id="SSF53850">
    <property type="entry name" value="Periplasmic binding protein-like II"/>
    <property type="match status" value="1"/>
</dbReference>
<evidence type="ECO:0000256" key="6">
    <source>
        <dbReference type="SAM" id="MobiDB-lite"/>
    </source>
</evidence>
<feature type="signal peptide" evidence="7">
    <location>
        <begin position="1"/>
        <end position="22"/>
    </location>
</feature>
<keyword evidence="4" id="KW-0564">Palmitate</keyword>
<evidence type="ECO:0000313" key="9">
    <source>
        <dbReference type="Proteomes" id="UP000593601"/>
    </source>
</evidence>
<dbReference type="Gene3D" id="3.40.190.10">
    <property type="entry name" value="Periplasmic binding protein-like II"/>
    <property type="match status" value="1"/>
</dbReference>